<dbReference type="Pfam" id="PF00903">
    <property type="entry name" value="Glyoxalase"/>
    <property type="match status" value="1"/>
</dbReference>
<dbReference type="OrthoDB" id="280927at2"/>
<dbReference type="InterPro" id="IPR004360">
    <property type="entry name" value="Glyas_Fos-R_dOase_dom"/>
</dbReference>
<gene>
    <name evidence="3" type="ORF">Pr1d_49000</name>
</gene>
<protein>
    <submittedName>
        <fullName evidence="3">Glyoxalase/Bleomycin resistance protein/Dioxygenase superfamily protein</fullName>
    </submittedName>
</protein>
<accession>A0A5B9QF27</accession>
<keyword evidence="3" id="KW-0223">Dioxygenase</keyword>
<dbReference type="EMBL" id="CP042913">
    <property type="protein sequence ID" value="QEG37554.1"/>
    <property type="molecule type" value="Genomic_DNA"/>
</dbReference>
<evidence type="ECO:0000313" key="3">
    <source>
        <dbReference type="EMBL" id="QEG37554.1"/>
    </source>
</evidence>
<dbReference type="SUPFAM" id="SSF54593">
    <property type="entry name" value="Glyoxalase/Bleomycin resistance protein/Dihydroxybiphenyl dioxygenase"/>
    <property type="match status" value="1"/>
</dbReference>
<dbReference type="CDD" id="cd06587">
    <property type="entry name" value="VOC"/>
    <property type="match status" value="1"/>
</dbReference>
<evidence type="ECO:0000313" key="4">
    <source>
        <dbReference type="Proteomes" id="UP000323917"/>
    </source>
</evidence>
<proteinExistence type="predicted"/>
<dbReference type="AlphaFoldDB" id="A0A5B9QF27"/>
<evidence type="ECO:0000259" key="2">
    <source>
        <dbReference type="PROSITE" id="PS51819"/>
    </source>
</evidence>
<dbReference type="GO" id="GO:0051213">
    <property type="term" value="F:dioxygenase activity"/>
    <property type="evidence" value="ECO:0007669"/>
    <property type="project" value="UniProtKB-KW"/>
</dbReference>
<dbReference type="InterPro" id="IPR037523">
    <property type="entry name" value="VOC_core"/>
</dbReference>
<dbReference type="GO" id="GO:0004462">
    <property type="term" value="F:lactoylglutathione lyase activity"/>
    <property type="evidence" value="ECO:0007669"/>
    <property type="project" value="InterPro"/>
</dbReference>
<keyword evidence="3" id="KW-0560">Oxidoreductase</keyword>
<organism evidence="3 4">
    <name type="scientific">Bythopirellula goksoeyrii</name>
    <dbReference type="NCBI Taxonomy" id="1400387"/>
    <lineage>
        <taxon>Bacteria</taxon>
        <taxon>Pseudomonadati</taxon>
        <taxon>Planctomycetota</taxon>
        <taxon>Planctomycetia</taxon>
        <taxon>Pirellulales</taxon>
        <taxon>Lacipirellulaceae</taxon>
        <taxon>Bythopirellula</taxon>
    </lineage>
</organism>
<reference evidence="3 4" key="1">
    <citation type="submission" date="2019-08" db="EMBL/GenBank/DDBJ databases">
        <title>Deep-cultivation of Planctomycetes and their phenomic and genomic characterization uncovers novel biology.</title>
        <authorList>
            <person name="Wiegand S."/>
            <person name="Jogler M."/>
            <person name="Boedeker C."/>
            <person name="Pinto D."/>
            <person name="Vollmers J."/>
            <person name="Rivas-Marin E."/>
            <person name="Kohn T."/>
            <person name="Peeters S.H."/>
            <person name="Heuer A."/>
            <person name="Rast P."/>
            <person name="Oberbeckmann S."/>
            <person name="Bunk B."/>
            <person name="Jeske O."/>
            <person name="Meyerdierks A."/>
            <person name="Storesund J.E."/>
            <person name="Kallscheuer N."/>
            <person name="Luecker S."/>
            <person name="Lage O.M."/>
            <person name="Pohl T."/>
            <person name="Merkel B.J."/>
            <person name="Hornburger P."/>
            <person name="Mueller R.-W."/>
            <person name="Bruemmer F."/>
            <person name="Labrenz M."/>
            <person name="Spormann A.M."/>
            <person name="Op den Camp H."/>
            <person name="Overmann J."/>
            <person name="Amann R."/>
            <person name="Jetten M.S.M."/>
            <person name="Mascher T."/>
            <person name="Medema M.H."/>
            <person name="Devos D.P."/>
            <person name="Kaster A.-K."/>
            <person name="Ovreas L."/>
            <person name="Rohde M."/>
            <person name="Galperin M.Y."/>
            <person name="Jogler C."/>
        </authorList>
    </citation>
    <scope>NUCLEOTIDE SEQUENCE [LARGE SCALE GENOMIC DNA]</scope>
    <source>
        <strain evidence="3 4">Pr1d</strain>
    </source>
</reference>
<dbReference type="InterPro" id="IPR029068">
    <property type="entry name" value="Glyas_Bleomycin-R_OHBP_Dase"/>
</dbReference>
<keyword evidence="1" id="KW-0479">Metal-binding</keyword>
<dbReference type="InterPro" id="IPR018146">
    <property type="entry name" value="Glyoxalase_1_CS"/>
</dbReference>
<sequence length="164" mass="17944">MLPQLSMKLVDDFEKGQLSRRELAAQLIGLGAAMAVVDNAAAQTASSAETESATIQAKGLDHIALNVTDVPRSRDFYAQHLGLEARRQGENNCFMAPADSDFILALFQSEQPGMNHYCYGIDDYDAEEVVEKLIAARLALRRGGNRVYFPDPDGITVQLAAREN</sequence>
<feature type="domain" description="VOC" evidence="2">
    <location>
        <begin position="59"/>
        <end position="164"/>
    </location>
</feature>
<dbReference type="PROSITE" id="PS51819">
    <property type="entry name" value="VOC"/>
    <property type="match status" value="1"/>
</dbReference>
<dbReference type="KEGG" id="bgok:Pr1d_49000"/>
<dbReference type="GO" id="GO:0046872">
    <property type="term" value="F:metal ion binding"/>
    <property type="evidence" value="ECO:0007669"/>
    <property type="project" value="UniProtKB-KW"/>
</dbReference>
<name>A0A5B9QF27_9BACT</name>
<dbReference type="Gene3D" id="3.10.180.10">
    <property type="entry name" value="2,3-Dihydroxybiphenyl 1,2-Dioxygenase, domain 1"/>
    <property type="match status" value="1"/>
</dbReference>
<dbReference type="Proteomes" id="UP000323917">
    <property type="component" value="Chromosome"/>
</dbReference>
<dbReference type="PROSITE" id="PS00934">
    <property type="entry name" value="GLYOXALASE_I_1"/>
    <property type="match status" value="1"/>
</dbReference>
<dbReference type="RefSeq" id="WP_148075775.1">
    <property type="nucleotide sequence ID" value="NZ_CP042913.1"/>
</dbReference>
<evidence type="ECO:0000256" key="1">
    <source>
        <dbReference type="ARBA" id="ARBA00022723"/>
    </source>
</evidence>
<keyword evidence="4" id="KW-1185">Reference proteome</keyword>